<organism evidence="1 2">
    <name type="scientific">Stenotrophomonas daejeonensis</name>
    <dbReference type="NCBI Taxonomy" id="659018"/>
    <lineage>
        <taxon>Bacteria</taxon>
        <taxon>Pseudomonadati</taxon>
        <taxon>Pseudomonadota</taxon>
        <taxon>Gammaproteobacteria</taxon>
        <taxon>Lysobacterales</taxon>
        <taxon>Lysobacteraceae</taxon>
        <taxon>Stenotrophomonas</taxon>
    </lineage>
</organism>
<dbReference type="STRING" id="659018.ABB34_01580"/>
<dbReference type="OrthoDB" id="5966436at2"/>
<sequence>MADVILRDVDPLLLERIRRLAVARGWTREYTCMVLLEQGLFAGEHEMSHGFGNIEVDALSEAIHALQALPAGAEFG</sequence>
<evidence type="ECO:0000313" key="2">
    <source>
        <dbReference type="Proteomes" id="UP000050940"/>
    </source>
</evidence>
<evidence type="ECO:0008006" key="3">
    <source>
        <dbReference type="Google" id="ProtNLM"/>
    </source>
</evidence>
<keyword evidence="2" id="KW-1185">Reference proteome</keyword>
<reference evidence="1 2" key="1">
    <citation type="submission" date="2015-05" db="EMBL/GenBank/DDBJ databases">
        <title>Genome sequencing and analysis of members of genus Stenotrophomonas.</title>
        <authorList>
            <person name="Patil P.P."/>
            <person name="Midha S."/>
            <person name="Patil P.B."/>
        </authorList>
    </citation>
    <scope>NUCLEOTIDE SEQUENCE [LARGE SCALE GENOMIC DNA]</scope>
    <source>
        <strain evidence="1 2">JCM 16244</strain>
    </source>
</reference>
<dbReference type="RefSeq" id="WP_057639487.1">
    <property type="nucleotide sequence ID" value="NZ_LDJP01000010.1"/>
</dbReference>
<accession>A0A0R0E1A4</accession>
<name>A0A0R0E1A4_9GAMM</name>
<dbReference type="PATRIC" id="fig|659018.3.peg.31"/>
<proteinExistence type="predicted"/>
<protein>
    <recommendedName>
        <fullName evidence="3">CopG family transcriptional regulator</fullName>
    </recommendedName>
</protein>
<dbReference type="Proteomes" id="UP000050940">
    <property type="component" value="Unassembled WGS sequence"/>
</dbReference>
<gene>
    <name evidence="1" type="ORF">ABB34_01580</name>
</gene>
<evidence type="ECO:0000313" key="1">
    <source>
        <dbReference type="EMBL" id="KRG88011.1"/>
    </source>
</evidence>
<dbReference type="EMBL" id="LDJP01000010">
    <property type="protein sequence ID" value="KRG88011.1"/>
    <property type="molecule type" value="Genomic_DNA"/>
</dbReference>
<dbReference type="AlphaFoldDB" id="A0A0R0E1A4"/>
<comment type="caution">
    <text evidence="1">The sequence shown here is derived from an EMBL/GenBank/DDBJ whole genome shotgun (WGS) entry which is preliminary data.</text>
</comment>